<accession>A0A1D1UXS1</accession>
<reference evidence="2 3" key="1">
    <citation type="journal article" date="2016" name="Nat. Commun.">
        <title>Extremotolerant tardigrade genome and improved radiotolerance of human cultured cells by tardigrade-unique protein.</title>
        <authorList>
            <person name="Hashimoto T."/>
            <person name="Horikawa D.D."/>
            <person name="Saito Y."/>
            <person name="Kuwahara H."/>
            <person name="Kozuka-Hata H."/>
            <person name="Shin-I T."/>
            <person name="Minakuchi Y."/>
            <person name="Ohishi K."/>
            <person name="Motoyama A."/>
            <person name="Aizu T."/>
            <person name="Enomoto A."/>
            <person name="Kondo K."/>
            <person name="Tanaka S."/>
            <person name="Hara Y."/>
            <person name="Koshikawa S."/>
            <person name="Sagara H."/>
            <person name="Miura T."/>
            <person name="Yokobori S."/>
            <person name="Miyagawa K."/>
            <person name="Suzuki Y."/>
            <person name="Kubo T."/>
            <person name="Oyama M."/>
            <person name="Kohara Y."/>
            <person name="Fujiyama A."/>
            <person name="Arakawa K."/>
            <person name="Katayama T."/>
            <person name="Toyoda A."/>
            <person name="Kunieda T."/>
        </authorList>
    </citation>
    <scope>NUCLEOTIDE SEQUENCE [LARGE SCALE GENOMIC DNA]</scope>
    <source>
        <strain evidence="2 3">YOKOZUNA-1</strain>
    </source>
</reference>
<sequence>MEEGPDVGRVGSAESAGDTGKLRLRIEHSQGIAAKPDIVETWTKTRSREYGFYNLWHEREIPGDLLAIYLK</sequence>
<dbReference type="AlphaFoldDB" id="A0A1D1UXS1"/>
<evidence type="ECO:0000256" key="1">
    <source>
        <dbReference type="SAM" id="MobiDB-lite"/>
    </source>
</evidence>
<keyword evidence="3" id="KW-1185">Reference proteome</keyword>
<dbReference type="EMBL" id="BDGG01000002">
    <property type="protein sequence ID" value="GAU92492.1"/>
    <property type="molecule type" value="Genomic_DNA"/>
</dbReference>
<name>A0A1D1UXS1_RAMVA</name>
<feature type="region of interest" description="Disordered" evidence="1">
    <location>
        <begin position="1"/>
        <end position="21"/>
    </location>
</feature>
<gene>
    <name evidence="2" type="primary">RvY_04568-1</name>
    <name evidence="2" type="synonym">RvY_04568.1</name>
    <name evidence="2" type="ORF">RvY_04568</name>
</gene>
<dbReference type="Proteomes" id="UP000186922">
    <property type="component" value="Unassembled WGS sequence"/>
</dbReference>
<protein>
    <submittedName>
        <fullName evidence="2">Uncharacterized protein</fullName>
    </submittedName>
</protein>
<organism evidence="2 3">
    <name type="scientific">Ramazzottius varieornatus</name>
    <name type="common">Water bear</name>
    <name type="synonym">Tardigrade</name>
    <dbReference type="NCBI Taxonomy" id="947166"/>
    <lineage>
        <taxon>Eukaryota</taxon>
        <taxon>Metazoa</taxon>
        <taxon>Ecdysozoa</taxon>
        <taxon>Tardigrada</taxon>
        <taxon>Eutardigrada</taxon>
        <taxon>Parachela</taxon>
        <taxon>Hypsibioidea</taxon>
        <taxon>Ramazzottiidae</taxon>
        <taxon>Ramazzottius</taxon>
    </lineage>
</organism>
<proteinExistence type="predicted"/>
<evidence type="ECO:0000313" key="2">
    <source>
        <dbReference type="EMBL" id="GAU92492.1"/>
    </source>
</evidence>
<comment type="caution">
    <text evidence="2">The sequence shown here is derived from an EMBL/GenBank/DDBJ whole genome shotgun (WGS) entry which is preliminary data.</text>
</comment>
<evidence type="ECO:0000313" key="3">
    <source>
        <dbReference type="Proteomes" id="UP000186922"/>
    </source>
</evidence>